<dbReference type="EMBL" id="NGJU01000005">
    <property type="protein sequence ID" value="RST96912.1"/>
    <property type="molecule type" value="Genomic_DNA"/>
</dbReference>
<dbReference type="InterPro" id="IPR043894">
    <property type="entry name" value="MupG_C"/>
</dbReference>
<dbReference type="Gene3D" id="3.20.20.70">
    <property type="entry name" value="Aldolase class I"/>
    <property type="match status" value="1"/>
</dbReference>
<dbReference type="AlphaFoldDB" id="A0A429ZTC2"/>
<evidence type="ECO:0000259" key="1">
    <source>
        <dbReference type="Pfam" id="PF05913"/>
    </source>
</evidence>
<name>A0A429ZTC2_9ENTE</name>
<reference evidence="3 4" key="1">
    <citation type="submission" date="2017-05" db="EMBL/GenBank/DDBJ databases">
        <title>Vagococcus spp. assemblies.</title>
        <authorList>
            <person name="Gulvik C.A."/>
        </authorList>
    </citation>
    <scope>NUCLEOTIDE SEQUENCE [LARGE SCALE GENOMIC DNA]</scope>
    <source>
        <strain evidence="3 4">NCFB 2777</strain>
    </source>
</reference>
<feature type="domain" description="6-phospho-N-acetylmuramidase C-terminal" evidence="1">
    <location>
        <begin position="250"/>
        <end position="352"/>
    </location>
</feature>
<evidence type="ECO:0000313" key="3">
    <source>
        <dbReference type="EMBL" id="RST96912.1"/>
    </source>
</evidence>
<dbReference type="InterPro" id="IPR043797">
    <property type="entry name" value="MupG_N"/>
</dbReference>
<protein>
    <submittedName>
        <fullName evidence="3">Uncharacterized protein</fullName>
    </submittedName>
</protein>
<dbReference type="Gene3D" id="2.40.100.10">
    <property type="entry name" value="Cyclophilin-like"/>
    <property type="match status" value="1"/>
</dbReference>
<sequence length="353" mass="40303">MNGFSIFVGEVLSEKKKAYIKMMKEHGFKGVFTSLHIPEDDSSLYLERLISLGKLTKELDLTLMVDISAKALEAISIDIESRDDLLRLKEYGITGIRMDYGIEMALIAKVSRIMTVGLNASTLTEQEFAQLTKNNADFSQMELWHNYYPRENTGLAKTSFIATNQWLIGKGLKVVAFAPGDKKLRGPLYNHLPTLEKHRNLHPLACALELKQACYVEDVYIGDEELSQELALQFMTYELEMKLLFYVTIYSDTYKDLFIGCHTNRVDDARDVIRSQEARFKKLPQIQQENSIIRNCGAITLDNQLYGRYMGELQVAKQTLLADSRVNVVAQIKAKDEALIQFIKPGTKFEFRQ</sequence>
<proteinExistence type="predicted"/>
<dbReference type="SUPFAM" id="SSF51445">
    <property type="entry name" value="(Trans)glycosidases"/>
    <property type="match status" value="1"/>
</dbReference>
<dbReference type="Proteomes" id="UP000287239">
    <property type="component" value="Unassembled WGS sequence"/>
</dbReference>
<comment type="caution">
    <text evidence="3">The sequence shown here is derived from an EMBL/GenBank/DDBJ whole genome shotgun (WGS) entry which is preliminary data.</text>
</comment>
<dbReference type="PANTHER" id="PTHR38435">
    <property type="match status" value="1"/>
</dbReference>
<dbReference type="OrthoDB" id="5809921at2"/>
<dbReference type="PANTHER" id="PTHR38435:SF2">
    <property type="entry name" value="DUF871 DOMAIN-CONTAINING PROTEIN"/>
    <property type="match status" value="1"/>
</dbReference>
<feature type="domain" description="6-phospho-N-acetylmuramidase N-terminal" evidence="2">
    <location>
        <begin position="3"/>
        <end position="231"/>
    </location>
</feature>
<dbReference type="Pfam" id="PF05913">
    <property type="entry name" value="MupG_C"/>
    <property type="match status" value="1"/>
</dbReference>
<dbReference type="SUPFAM" id="SSF50891">
    <property type="entry name" value="Cyclophilin-like"/>
    <property type="match status" value="1"/>
</dbReference>
<dbReference type="InterPro" id="IPR008589">
    <property type="entry name" value="MupG"/>
</dbReference>
<accession>A0A429ZTC2</accession>
<evidence type="ECO:0000313" key="4">
    <source>
        <dbReference type="Proteomes" id="UP000287239"/>
    </source>
</evidence>
<keyword evidence="4" id="KW-1185">Reference proteome</keyword>
<dbReference type="InterPro" id="IPR017853">
    <property type="entry name" value="GH"/>
</dbReference>
<dbReference type="InterPro" id="IPR013785">
    <property type="entry name" value="Aldolase_TIM"/>
</dbReference>
<evidence type="ECO:0000259" key="2">
    <source>
        <dbReference type="Pfam" id="PF19200"/>
    </source>
</evidence>
<dbReference type="Pfam" id="PF19200">
    <property type="entry name" value="MupG_N"/>
    <property type="match status" value="1"/>
</dbReference>
<organism evidence="3 4">
    <name type="scientific">Vagococcus salmoninarum</name>
    <dbReference type="NCBI Taxonomy" id="2739"/>
    <lineage>
        <taxon>Bacteria</taxon>
        <taxon>Bacillati</taxon>
        <taxon>Bacillota</taxon>
        <taxon>Bacilli</taxon>
        <taxon>Lactobacillales</taxon>
        <taxon>Enterococcaceae</taxon>
        <taxon>Vagococcus</taxon>
    </lineage>
</organism>
<dbReference type="InterPro" id="IPR029000">
    <property type="entry name" value="Cyclophilin-like_dom_sf"/>
</dbReference>
<gene>
    <name evidence="3" type="ORF">CBF35_04705</name>
</gene>